<proteinExistence type="predicted"/>
<dbReference type="EMBL" id="JAACJM010000014">
    <property type="protein sequence ID" value="KAF5368952.1"/>
    <property type="molecule type" value="Genomic_DNA"/>
</dbReference>
<comment type="caution">
    <text evidence="1">The sequence shown here is derived from an EMBL/GenBank/DDBJ whole genome shotgun (WGS) entry which is preliminary data.</text>
</comment>
<dbReference type="AlphaFoldDB" id="A0A8H5GPZ8"/>
<organism evidence="1 2">
    <name type="scientific">Tetrapyrgos nigripes</name>
    <dbReference type="NCBI Taxonomy" id="182062"/>
    <lineage>
        <taxon>Eukaryota</taxon>
        <taxon>Fungi</taxon>
        <taxon>Dikarya</taxon>
        <taxon>Basidiomycota</taxon>
        <taxon>Agaricomycotina</taxon>
        <taxon>Agaricomycetes</taxon>
        <taxon>Agaricomycetidae</taxon>
        <taxon>Agaricales</taxon>
        <taxon>Marasmiineae</taxon>
        <taxon>Marasmiaceae</taxon>
        <taxon>Tetrapyrgos</taxon>
    </lineage>
</organism>
<gene>
    <name evidence="1" type="ORF">D9758_003068</name>
</gene>
<name>A0A8H5GPZ8_9AGAR</name>
<evidence type="ECO:0000313" key="2">
    <source>
        <dbReference type="Proteomes" id="UP000559256"/>
    </source>
</evidence>
<protein>
    <submittedName>
        <fullName evidence="1">Uncharacterized protein</fullName>
    </submittedName>
</protein>
<evidence type="ECO:0000313" key="1">
    <source>
        <dbReference type="EMBL" id="KAF5368952.1"/>
    </source>
</evidence>
<accession>A0A8H5GPZ8</accession>
<dbReference type="Proteomes" id="UP000559256">
    <property type="component" value="Unassembled WGS sequence"/>
</dbReference>
<sequence length="340" mass="37744">MPSSPAIGTEGRKLFPRLRLHLQRDSSKTKQLQLVAKSLNKCKTLTNGIGRKHHDSFPPSTVTIDARLKALVQSAEPFPVLKDLADSVVALRSSINHLSVQDGQKIFRRAFATLEAVADTVVDAIDPNSNPQISSGLSVQIEDLTRLFSNIQICIASQGPSRDLKMLRKQLDVSHYELVRSGRNWRLRSENSSVVYQEVLQVVAQAADAFPPLKSAVSGILAIWNIKNRVSAIEPRARDLLARIQSLDPGDGDTSQADEVSALFSAQKRKLEHISAHRPFLSRFKRLAHDEDALRHAQVIIDRFCQDAAVRGLRNTSKLVEAVECSRRQITSLLVTLVFL</sequence>
<keyword evidence="2" id="KW-1185">Reference proteome</keyword>
<reference evidence="1 2" key="1">
    <citation type="journal article" date="2020" name="ISME J.">
        <title>Uncovering the hidden diversity of litter-decomposition mechanisms in mushroom-forming fungi.</title>
        <authorList>
            <person name="Floudas D."/>
            <person name="Bentzer J."/>
            <person name="Ahren D."/>
            <person name="Johansson T."/>
            <person name="Persson P."/>
            <person name="Tunlid A."/>
        </authorList>
    </citation>
    <scope>NUCLEOTIDE SEQUENCE [LARGE SCALE GENOMIC DNA]</scope>
    <source>
        <strain evidence="1 2">CBS 291.85</strain>
    </source>
</reference>
<dbReference type="OrthoDB" id="3266026at2759"/>